<reference evidence="2 3" key="1">
    <citation type="submission" date="2016-03" db="EMBL/GenBank/DDBJ databases">
        <title>Whole genome sequencing of Grifola frondosa 9006-11.</title>
        <authorList>
            <person name="Min B."/>
            <person name="Park H."/>
            <person name="Kim J.-G."/>
            <person name="Cho H."/>
            <person name="Oh Y.-L."/>
            <person name="Kong W.-S."/>
            <person name="Choi I.-G."/>
        </authorList>
    </citation>
    <scope>NUCLEOTIDE SEQUENCE [LARGE SCALE GENOMIC DNA]</scope>
    <source>
        <strain evidence="2 3">9006-11</strain>
    </source>
</reference>
<feature type="compositionally biased region" description="Polar residues" evidence="1">
    <location>
        <begin position="135"/>
        <end position="148"/>
    </location>
</feature>
<dbReference type="AlphaFoldDB" id="A0A1C7LQN7"/>
<name>A0A1C7LQN7_GRIFR</name>
<dbReference type="Proteomes" id="UP000092993">
    <property type="component" value="Unassembled WGS sequence"/>
</dbReference>
<evidence type="ECO:0000313" key="3">
    <source>
        <dbReference type="Proteomes" id="UP000092993"/>
    </source>
</evidence>
<dbReference type="EMBL" id="LUGG01000025">
    <property type="protein sequence ID" value="OBZ67145.1"/>
    <property type="molecule type" value="Genomic_DNA"/>
</dbReference>
<evidence type="ECO:0000313" key="2">
    <source>
        <dbReference type="EMBL" id="OBZ67145.1"/>
    </source>
</evidence>
<protein>
    <submittedName>
        <fullName evidence="2">Uncharacterized protein</fullName>
    </submittedName>
</protein>
<keyword evidence="3" id="KW-1185">Reference proteome</keyword>
<proteinExistence type="predicted"/>
<feature type="compositionally biased region" description="Basic residues" evidence="1">
    <location>
        <begin position="189"/>
        <end position="204"/>
    </location>
</feature>
<organism evidence="2 3">
    <name type="scientific">Grifola frondosa</name>
    <name type="common">Maitake</name>
    <name type="synonym">Polyporus frondosus</name>
    <dbReference type="NCBI Taxonomy" id="5627"/>
    <lineage>
        <taxon>Eukaryota</taxon>
        <taxon>Fungi</taxon>
        <taxon>Dikarya</taxon>
        <taxon>Basidiomycota</taxon>
        <taxon>Agaricomycotina</taxon>
        <taxon>Agaricomycetes</taxon>
        <taxon>Polyporales</taxon>
        <taxon>Grifolaceae</taxon>
        <taxon>Grifola</taxon>
    </lineage>
</organism>
<accession>A0A1C7LQN7</accession>
<feature type="compositionally biased region" description="Polar residues" evidence="1">
    <location>
        <begin position="111"/>
        <end position="124"/>
    </location>
</feature>
<gene>
    <name evidence="2" type="ORF">A0H81_12981</name>
</gene>
<evidence type="ECO:0000256" key="1">
    <source>
        <dbReference type="SAM" id="MobiDB-lite"/>
    </source>
</evidence>
<feature type="compositionally biased region" description="Low complexity" evidence="1">
    <location>
        <begin position="149"/>
        <end position="162"/>
    </location>
</feature>
<comment type="caution">
    <text evidence="2">The sequence shown here is derived from an EMBL/GenBank/DDBJ whole genome shotgun (WGS) entry which is preliminary data.</text>
</comment>
<feature type="region of interest" description="Disordered" evidence="1">
    <location>
        <begin position="111"/>
        <end position="204"/>
    </location>
</feature>
<feature type="compositionally biased region" description="Low complexity" evidence="1">
    <location>
        <begin position="169"/>
        <end position="182"/>
    </location>
</feature>
<sequence length="285" mass="30808">MEQVNSIYGEARVPNAAARLGPSPAAAVSSVEPSVPLQRLKSLMSYDSSSYATRSSTCDSPSAFHDSLPAFQTDRSASPGSNNLAVQDVVSPTRASISAWARATISGSPWETTSSNFVHSSVGSDGSRGGFEGTGTRSPEVSEGSSGRSMVHVQSYSSSSHPHVPDNHSQSSLDSVPLLSVSERPEQRRSHRHHSTRRRHRHTRTAQLLVVPQDGAVANVEASPLRCLENIDVLEEISHMIRQSRLPLISLHYSPGLNPSELAGGYKGDDVLEDSYRMIRRSRLI</sequence>